<dbReference type="AlphaFoldDB" id="A0A6A5H100"/>
<evidence type="ECO:0000313" key="1">
    <source>
        <dbReference type="EMBL" id="KAF1760152.1"/>
    </source>
</evidence>
<dbReference type="CTD" id="78774636"/>
<evidence type="ECO:0000313" key="2">
    <source>
        <dbReference type="Proteomes" id="UP000483820"/>
    </source>
</evidence>
<dbReference type="GeneID" id="78774636"/>
<dbReference type="KEGG" id="crq:GCK72_008398"/>
<dbReference type="Proteomes" id="UP000483820">
    <property type="component" value="Chromosome III"/>
</dbReference>
<accession>A0A6A5H100</accession>
<comment type="caution">
    <text evidence="1">The sequence shown here is derived from an EMBL/GenBank/DDBJ whole genome shotgun (WGS) entry which is preliminary data.</text>
</comment>
<name>A0A6A5H100_CAERE</name>
<reference evidence="1 2" key="1">
    <citation type="submission" date="2019-12" db="EMBL/GenBank/DDBJ databases">
        <title>Chromosome-level assembly of the Caenorhabditis remanei genome.</title>
        <authorList>
            <person name="Teterina A.A."/>
            <person name="Willis J.H."/>
            <person name="Phillips P.C."/>
        </authorList>
    </citation>
    <scope>NUCLEOTIDE SEQUENCE [LARGE SCALE GENOMIC DNA]</scope>
    <source>
        <strain evidence="1 2">PX506</strain>
        <tissue evidence="1">Whole organism</tissue>
    </source>
</reference>
<proteinExistence type="predicted"/>
<organism evidence="1 2">
    <name type="scientific">Caenorhabditis remanei</name>
    <name type="common">Caenorhabditis vulgaris</name>
    <dbReference type="NCBI Taxonomy" id="31234"/>
    <lineage>
        <taxon>Eukaryota</taxon>
        <taxon>Metazoa</taxon>
        <taxon>Ecdysozoa</taxon>
        <taxon>Nematoda</taxon>
        <taxon>Chromadorea</taxon>
        <taxon>Rhabditida</taxon>
        <taxon>Rhabditina</taxon>
        <taxon>Rhabditomorpha</taxon>
        <taxon>Rhabditoidea</taxon>
        <taxon>Rhabditidae</taxon>
        <taxon>Peloderinae</taxon>
        <taxon>Caenorhabditis</taxon>
    </lineage>
</organism>
<gene>
    <name evidence="1" type="ORF">GCK72_008398</name>
</gene>
<sequence>MEPSVFLSQQLLLGDHLDSQVGSNRVDRHLAQLLSNDEPDASHESLALHVTGQLENRLQLIHTLRVGLRIVVWLLFKIHFSWWRVLEQIVKHELSGRLWEWNIEWSIDFDVSRLPIRILSLDGFHQNWTLFDDFTLLDDGWLFRILEENGHFAYGFRHCCSWKCWKRQCKRFLRREGKSIIRILEEQGENWRRANPAHQRR</sequence>
<protein>
    <submittedName>
        <fullName evidence="1">Uncharacterized protein</fullName>
    </submittedName>
</protein>
<dbReference type="RefSeq" id="XP_053586381.1">
    <property type="nucleotide sequence ID" value="XM_053726804.1"/>
</dbReference>
<dbReference type="EMBL" id="WUAV01000003">
    <property type="protein sequence ID" value="KAF1760152.1"/>
    <property type="molecule type" value="Genomic_DNA"/>
</dbReference>